<dbReference type="RefSeq" id="XP_027071599.1">
    <property type="nucleotide sequence ID" value="XM_027215798.1"/>
</dbReference>
<protein>
    <recommendedName>
        <fullName evidence="1">Helitron helicase-like domain-containing protein</fullName>
    </recommendedName>
</protein>
<dbReference type="PANTHER" id="PTHR45786">
    <property type="entry name" value="DNA BINDING PROTEIN-LIKE"/>
    <property type="match status" value="1"/>
</dbReference>
<sequence>MPYDLKRLFIENDEESAHFRNNVRSYNNNLGFTFVAAKYDPELTKNMKSVYIFRVQELAKRIESSDKLRESTLRLLMRILSNNPYAKFFKNLRNVPNIDTYRIVLNCYPGLDQRVYNLPTASQVAAIWTEDDGESADRNIHIQVYTYSNTSHRIKHYYGCYDPLQYPILFPQGEYGWHHGVKKLCKRKRKADSCEDDLNVDPSSFDDLSHLLDLEGRAVEHGKNEDDTVSAREYFRSKILQGVLDSISLDQTKGSKVDRRIMLPASFIDGPRDMRYRYLDIMALVQKYEKSDISLTMTCNPAWKEIQCNLKYHEKSQNRPDLLARVFRAKFEMIKHELLNRQIFGEVEASIYVIEFQKQGFSHVQLLLI</sequence>
<reference evidence="2" key="1">
    <citation type="journal article" date="2025" name="Foods">
        <title>Unveiling the Microbial Signatures of Arabica Coffee Cherries: Insights into Ripeness Specific Diversity, Functional Traits, and Implications for Quality and Safety.</title>
        <authorList>
            <consortium name="RefSeq"/>
            <person name="Tenea G.N."/>
            <person name="Cifuentes V."/>
            <person name="Reyes P."/>
            <person name="Cevallos-Vallejos M."/>
        </authorList>
    </citation>
    <scope>NUCLEOTIDE SEQUENCE [LARGE SCALE GENOMIC DNA]</scope>
</reference>
<evidence type="ECO:0000313" key="3">
    <source>
        <dbReference type="RefSeq" id="XP_027071599.1"/>
    </source>
</evidence>
<evidence type="ECO:0000259" key="1">
    <source>
        <dbReference type="Pfam" id="PF14214"/>
    </source>
</evidence>
<dbReference type="InterPro" id="IPR025476">
    <property type="entry name" value="Helitron_helicase-like"/>
</dbReference>
<dbReference type="Pfam" id="PF14214">
    <property type="entry name" value="Helitron_like_N"/>
    <property type="match status" value="1"/>
</dbReference>
<organism evidence="2 3">
    <name type="scientific">Coffea arabica</name>
    <name type="common">Arabian coffee</name>
    <dbReference type="NCBI Taxonomy" id="13443"/>
    <lineage>
        <taxon>Eukaryota</taxon>
        <taxon>Viridiplantae</taxon>
        <taxon>Streptophyta</taxon>
        <taxon>Embryophyta</taxon>
        <taxon>Tracheophyta</taxon>
        <taxon>Spermatophyta</taxon>
        <taxon>Magnoliopsida</taxon>
        <taxon>eudicotyledons</taxon>
        <taxon>Gunneridae</taxon>
        <taxon>Pentapetalae</taxon>
        <taxon>asterids</taxon>
        <taxon>lamiids</taxon>
        <taxon>Gentianales</taxon>
        <taxon>Rubiaceae</taxon>
        <taxon>Ixoroideae</taxon>
        <taxon>Gardenieae complex</taxon>
        <taxon>Bertiereae - Coffeeae clade</taxon>
        <taxon>Coffeeae</taxon>
        <taxon>Coffea</taxon>
    </lineage>
</organism>
<dbReference type="AlphaFoldDB" id="A0A6P6SZW5"/>
<name>A0A6P6SZW5_COFAR</name>
<dbReference type="PANTHER" id="PTHR45786:SF78">
    <property type="entry name" value="ATP-DEPENDENT DNA HELICASE"/>
    <property type="match status" value="1"/>
</dbReference>
<accession>A0A6P6SZW5</accession>
<dbReference type="OrthoDB" id="1639296at2759"/>
<reference evidence="3" key="2">
    <citation type="submission" date="2025-08" db="UniProtKB">
        <authorList>
            <consortium name="RefSeq"/>
        </authorList>
    </citation>
    <scope>IDENTIFICATION</scope>
    <source>
        <tissue evidence="3">Leaves</tissue>
    </source>
</reference>
<evidence type="ECO:0000313" key="2">
    <source>
        <dbReference type="Proteomes" id="UP001652660"/>
    </source>
</evidence>
<keyword evidence="2" id="KW-1185">Reference proteome</keyword>
<feature type="domain" description="Helitron helicase-like" evidence="1">
    <location>
        <begin position="230"/>
        <end position="368"/>
    </location>
</feature>
<proteinExistence type="predicted"/>
<gene>
    <name evidence="3" type="primary">LOC113696372</name>
</gene>
<dbReference type="Proteomes" id="UP001652660">
    <property type="component" value="Chromosome 6e"/>
</dbReference>
<dbReference type="GeneID" id="113696372"/>